<feature type="compositionally biased region" description="Basic residues" evidence="1">
    <location>
        <begin position="1"/>
        <end position="17"/>
    </location>
</feature>
<name>A0A9P4U3K7_9PEZI</name>
<proteinExistence type="predicted"/>
<sequence length="165" mass="18800">MKRKKSSRGSRVAKRPKATPVEQLERCEQSKQASLMGLPKELRLQVLSYLLPNVTNIPNRSDEQRKRRFIWNQEQEDGFLLKKVDPFDSILDCLFLKMYWLYGTSSDSPCSDTYDIVCTALVHGDVIHRQPGSSHNLESPTFVSMVSRVKLCISCASPTASMDFI</sequence>
<dbReference type="AlphaFoldDB" id="A0A9P4U3K7"/>
<dbReference type="OrthoDB" id="3907744at2759"/>
<feature type="region of interest" description="Disordered" evidence="1">
    <location>
        <begin position="1"/>
        <end position="26"/>
    </location>
</feature>
<organism evidence="2 3">
    <name type="scientific">Tothia fuscella</name>
    <dbReference type="NCBI Taxonomy" id="1048955"/>
    <lineage>
        <taxon>Eukaryota</taxon>
        <taxon>Fungi</taxon>
        <taxon>Dikarya</taxon>
        <taxon>Ascomycota</taxon>
        <taxon>Pezizomycotina</taxon>
        <taxon>Dothideomycetes</taxon>
        <taxon>Pleosporomycetidae</taxon>
        <taxon>Venturiales</taxon>
        <taxon>Cylindrosympodiaceae</taxon>
        <taxon>Tothia</taxon>
    </lineage>
</organism>
<dbReference type="Proteomes" id="UP000800235">
    <property type="component" value="Unassembled WGS sequence"/>
</dbReference>
<evidence type="ECO:0000256" key="1">
    <source>
        <dbReference type="SAM" id="MobiDB-lite"/>
    </source>
</evidence>
<evidence type="ECO:0000313" key="2">
    <source>
        <dbReference type="EMBL" id="KAF2435037.1"/>
    </source>
</evidence>
<accession>A0A9P4U3K7</accession>
<reference evidence="2" key="1">
    <citation type="journal article" date="2020" name="Stud. Mycol.">
        <title>101 Dothideomycetes genomes: a test case for predicting lifestyles and emergence of pathogens.</title>
        <authorList>
            <person name="Haridas S."/>
            <person name="Albert R."/>
            <person name="Binder M."/>
            <person name="Bloem J."/>
            <person name="Labutti K."/>
            <person name="Salamov A."/>
            <person name="Andreopoulos B."/>
            <person name="Baker S."/>
            <person name="Barry K."/>
            <person name="Bills G."/>
            <person name="Bluhm B."/>
            <person name="Cannon C."/>
            <person name="Castanera R."/>
            <person name="Culley D."/>
            <person name="Daum C."/>
            <person name="Ezra D."/>
            <person name="Gonzalez J."/>
            <person name="Henrissat B."/>
            <person name="Kuo A."/>
            <person name="Liang C."/>
            <person name="Lipzen A."/>
            <person name="Lutzoni F."/>
            <person name="Magnuson J."/>
            <person name="Mondo S."/>
            <person name="Nolan M."/>
            <person name="Ohm R."/>
            <person name="Pangilinan J."/>
            <person name="Park H.-J."/>
            <person name="Ramirez L."/>
            <person name="Alfaro M."/>
            <person name="Sun H."/>
            <person name="Tritt A."/>
            <person name="Yoshinaga Y."/>
            <person name="Zwiers L.-H."/>
            <person name="Turgeon B."/>
            <person name="Goodwin S."/>
            <person name="Spatafora J."/>
            <person name="Crous P."/>
            <person name="Grigoriev I."/>
        </authorList>
    </citation>
    <scope>NUCLEOTIDE SEQUENCE</scope>
    <source>
        <strain evidence="2">CBS 130266</strain>
    </source>
</reference>
<gene>
    <name evidence="2" type="ORF">EJ08DRAFT_387869</name>
</gene>
<dbReference type="EMBL" id="MU007014">
    <property type="protein sequence ID" value="KAF2435037.1"/>
    <property type="molecule type" value="Genomic_DNA"/>
</dbReference>
<keyword evidence="3" id="KW-1185">Reference proteome</keyword>
<protein>
    <submittedName>
        <fullName evidence="2">Uncharacterized protein</fullName>
    </submittedName>
</protein>
<evidence type="ECO:0000313" key="3">
    <source>
        <dbReference type="Proteomes" id="UP000800235"/>
    </source>
</evidence>
<comment type="caution">
    <text evidence="2">The sequence shown here is derived from an EMBL/GenBank/DDBJ whole genome shotgun (WGS) entry which is preliminary data.</text>
</comment>